<keyword evidence="2" id="KW-1185">Reference proteome</keyword>
<name>A0A4Y2Q9G6_ARAVE</name>
<dbReference type="Proteomes" id="UP000499080">
    <property type="component" value="Unassembled WGS sequence"/>
</dbReference>
<dbReference type="AlphaFoldDB" id="A0A4Y2Q9G6"/>
<reference evidence="1 2" key="1">
    <citation type="journal article" date="2019" name="Sci. Rep.">
        <title>Orb-weaving spider Araneus ventricosus genome elucidates the spidroin gene catalogue.</title>
        <authorList>
            <person name="Kono N."/>
            <person name="Nakamura H."/>
            <person name="Ohtoshi R."/>
            <person name="Moran D.A.P."/>
            <person name="Shinohara A."/>
            <person name="Yoshida Y."/>
            <person name="Fujiwara M."/>
            <person name="Mori M."/>
            <person name="Tomita M."/>
            <person name="Arakawa K."/>
        </authorList>
    </citation>
    <scope>NUCLEOTIDE SEQUENCE [LARGE SCALE GENOMIC DNA]</scope>
</reference>
<sequence>MVRDLISFRYLFRKEEFLDRKEKPVNTNAKIPNQIAQLDETPKNTETVHPPSQETVNFSHPQDLQANKEELGDLFRLLKQMQVILSKVPDVKKTLEEMEKTEDPSNKLFILVEELNDNI</sequence>
<protein>
    <submittedName>
        <fullName evidence="1">Uncharacterized protein</fullName>
    </submittedName>
</protein>
<evidence type="ECO:0000313" key="1">
    <source>
        <dbReference type="EMBL" id="GBN60209.1"/>
    </source>
</evidence>
<dbReference type="EMBL" id="BGPR01013333">
    <property type="protein sequence ID" value="GBN60209.1"/>
    <property type="molecule type" value="Genomic_DNA"/>
</dbReference>
<organism evidence="1 2">
    <name type="scientific">Araneus ventricosus</name>
    <name type="common">Orbweaver spider</name>
    <name type="synonym">Epeira ventricosa</name>
    <dbReference type="NCBI Taxonomy" id="182803"/>
    <lineage>
        <taxon>Eukaryota</taxon>
        <taxon>Metazoa</taxon>
        <taxon>Ecdysozoa</taxon>
        <taxon>Arthropoda</taxon>
        <taxon>Chelicerata</taxon>
        <taxon>Arachnida</taxon>
        <taxon>Araneae</taxon>
        <taxon>Araneomorphae</taxon>
        <taxon>Entelegynae</taxon>
        <taxon>Araneoidea</taxon>
        <taxon>Araneidae</taxon>
        <taxon>Araneus</taxon>
    </lineage>
</organism>
<comment type="caution">
    <text evidence="1">The sequence shown here is derived from an EMBL/GenBank/DDBJ whole genome shotgun (WGS) entry which is preliminary data.</text>
</comment>
<gene>
    <name evidence="1" type="ORF">AVEN_60436_1</name>
</gene>
<evidence type="ECO:0000313" key="2">
    <source>
        <dbReference type="Proteomes" id="UP000499080"/>
    </source>
</evidence>
<proteinExistence type="predicted"/>
<accession>A0A4Y2Q9G6</accession>